<sequence length="52" mass="6029">MSENKVDKGWKVKPSICSMCGSHKGVMKRYNLHLCRRCFKEHAPGLGFKKYN</sequence>
<evidence type="ECO:0000313" key="4">
    <source>
        <dbReference type="Proteomes" id="UP000732298"/>
    </source>
</evidence>
<dbReference type="Proteomes" id="UP000732298">
    <property type="component" value="Unassembled WGS sequence"/>
</dbReference>
<evidence type="ECO:0000313" key="3">
    <source>
        <dbReference type="EMBL" id="MBI4210137.1"/>
    </source>
</evidence>
<reference evidence="3" key="1">
    <citation type="submission" date="2020-07" db="EMBL/GenBank/DDBJ databases">
        <title>Huge and variable diversity of episymbiotic CPR bacteria and DPANN archaea in groundwater ecosystems.</title>
        <authorList>
            <person name="He C.Y."/>
            <person name="Keren R."/>
            <person name="Whittaker M."/>
            <person name="Farag I.F."/>
            <person name="Doudna J."/>
            <person name="Cate J.H.D."/>
            <person name="Banfield J.F."/>
        </authorList>
    </citation>
    <scope>NUCLEOTIDE SEQUENCE</scope>
    <source>
        <strain evidence="3">NC_groundwater_1296_Ag_S-0.2um_52_80</strain>
    </source>
</reference>
<dbReference type="InterPro" id="IPR001209">
    <property type="entry name" value="Ribosomal_uS14"/>
</dbReference>
<dbReference type="InterPro" id="IPR039744">
    <property type="entry name" value="RIbosomal_uS14_euk_arc"/>
</dbReference>
<dbReference type="EMBL" id="JACQPB010000019">
    <property type="protein sequence ID" value="MBI4210137.1"/>
    <property type="molecule type" value="Genomic_DNA"/>
</dbReference>
<dbReference type="GO" id="GO:0003735">
    <property type="term" value="F:structural constituent of ribosome"/>
    <property type="evidence" value="ECO:0007669"/>
    <property type="project" value="InterPro"/>
</dbReference>
<dbReference type="Pfam" id="PF00253">
    <property type="entry name" value="Ribosomal_S14"/>
    <property type="match status" value="1"/>
</dbReference>
<dbReference type="NCBIfam" id="NF004424">
    <property type="entry name" value="PRK05766.1"/>
    <property type="match status" value="1"/>
</dbReference>
<organism evidence="3 4">
    <name type="scientific">Candidatus Iainarchaeum sp</name>
    <dbReference type="NCBI Taxonomy" id="3101447"/>
    <lineage>
        <taxon>Archaea</taxon>
        <taxon>Candidatus Iainarchaeota</taxon>
        <taxon>Candidatus Iainarchaeia</taxon>
        <taxon>Candidatus Iainarchaeales</taxon>
        <taxon>Candidatus Iainarchaeaceae</taxon>
        <taxon>Candidatus Iainarchaeum</taxon>
    </lineage>
</organism>
<dbReference type="GO" id="GO:0006412">
    <property type="term" value="P:translation"/>
    <property type="evidence" value="ECO:0007669"/>
    <property type="project" value="InterPro"/>
</dbReference>
<dbReference type="AlphaFoldDB" id="A0A8T3YKK7"/>
<dbReference type="InterPro" id="IPR043140">
    <property type="entry name" value="Ribosomal_uS14_sf"/>
</dbReference>
<keyword evidence="2" id="KW-0687">Ribonucleoprotein</keyword>
<keyword evidence="1 3" id="KW-0689">Ribosomal protein</keyword>
<comment type="caution">
    <text evidence="3">The sequence shown here is derived from an EMBL/GenBank/DDBJ whole genome shotgun (WGS) entry which is preliminary data.</text>
</comment>
<protein>
    <submittedName>
        <fullName evidence="3">30S ribosomal protein S14</fullName>
    </submittedName>
</protein>
<dbReference type="GO" id="GO:0005840">
    <property type="term" value="C:ribosome"/>
    <property type="evidence" value="ECO:0007669"/>
    <property type="project" value="UniProtKB-KW"/>
</dbReference>
<gene>
    <name evidence="3" type="ORF">HY544_01345</name>
</gene>
<evidence type="ECO:0000256" key="2">
    <source>
        <dbReference type="ARBA" id="ARBA00023274"/>
    </source>
</evidence>
<evidence type="ECO:0000256" key="1">
    <source>
        <dbReference type="ARBA" id="ARBA00022980"/>
    </source>
</evidence>
<name>A0A8T3YKK7_9ARCH</name>
<dbReference type="Gene3D" id="4.10.830.10">
    <property type="entry name" value="30s Ribosomal Protein S14, Chain N"/>
    <property type="match status" value="1"/>
</dbReference>
<proteinExistence type="predicted"/>
<accession>A0A8T3YKK7</accession>
<dbReference type="GO" id="GO:1990904">
    <property type="term" value="C:ribonucleoprotein complex"/>
    <property type="evidence" value="ECO:0007669"/>
    <property type="project" value="UniProtKB-KW"/>
</dbReference>
<dbReference type="GO" id="GO:0008270">
    <property type="term" value="F:zinc ion binding"/>
    <property type="evidence" value="ECO:0007669"/>
    <property type="project" value="InterPro"/>
</dbReference>